<keyword evidence="4" id="KW-0378">Hydrolase</keyword>
<sequence>MATLVHNLSEVFAVSIIHSLWQVLLIYLVVRLLLADLIKFSAAVKHHISLGAMFTACLWFIYTLFDEASAYSWHFTAHAPTVAQHLPLIEVLKKAAATDDSRYEVILDRYLPYISIAYVTGLLFQSLKLIFAWLQIRQVKRTSRQDTFWQERIQQLSALLNIKKLVAISITDKIDVPCIIGYLKPVILIPISLTTYLSVKEVEAILLHELAHVKRNDYLINLLQQVVMVILFFNPFIYLINRLINREREHSCDDMVVNQSAPLIYAQALLKIEQNNHQQWQLALAADGKNKFHLFNRIERIMKTKRPTPNVKHIVMALSILTITAISVSWFSPAIGNGRFSVKKLKPVIENLLADTTKPTAKAPKSSTKSKSVAASREGKHIITGGHSYYYTDGYNDPKLEAWGKQMEKYGKEMEQYYNSASFKEMSKQMEKMGKDMENYYNNPDIKRLTDEQAALGAEIGKAYGENSDISKYGEKLGEMGSKIGAYFDSEEFKTMNSRLRKKYGISEFHNGAEKNDANFQKYQDELKSHIPAEINATTDEMKKLGDQMRQRTESPELKAKTERMRTLGDSMRKLYNNDQMKAKEVYMRKLGEQMRLYADNKQMKQLKEQMKQLGEQMRTYTQSPEFKRKLEQWHKEHPEAEWDERPELPEVPEKPEQPEKPEVSIPTPPGPPAQ</sequence>
<reference evidence="4" key="1">
    <citation type="submission" date="2022-04" db="EMBL/GenBank/DDBJ databases">
        <title>Mucilaginibacter sp. RS28 isolated from freshwater.</title>
        <authorList>
            <person name="Ko S.-R."/>
        </authorList>
    </citation>
    <scope>NUCLEOTIDE SEQUENCE</scope>
    <source>
        <strain evidence="4">RS28</strain>
    </source>
</reference>
<evidence type="ECO:0000256" key="1">
    <source>
        <dbReference type="SAM" id="MobiDB-lite"/>
    </source>
</evidence>
<dbReference type="Proteomes" id="UP001139450">
    <property type="component" value="Unassembled WGS sequence"/>
</dbReference>
<evidence type="ECO:0000259" key="3">
    <source>
        <dbReference type="Pfam" id="PF05569"/>
    </source>
</evidence>
<feature type="region of interest" description="Disordered" evidence="1">
    <location>
        <begin position="615"/>
        <end position="675"/>
    </location>
</feature>
<dbReference type="EMBL" id="JALJEJ010000006">
    <property type="protein sequence ID" value="MCJ8210668.1"/>
    <property type="molecule type" value="Genomic_DNA"/>
</dbReference>
<dbReference type="AlphaFoldDB" id="A0A9X1X490"/>
<keyword evidence="5" id="KW-1185">Reference proteome</keyword>
<protein>
    <submittedName>
        <fullName evidence="4">M48 family metalloprotease</fullName>
        <ecNumber evidence="4">3.4.24.-</ecNumber>
    </submittedName>
</protein>
<dbReference type="Gene3D" id="3.30.2010.10">
    <property type="entry name" value="Metalloproteases ('zincins'), catalytic domain"/>
    <property type="match status" value="1"/>
</dbReference>
<feature type="transmembrane region" description="Helical" evidence="2">
    <location>
        <begin position="110"/>
        <end position="134"/>
    </location>
</feature>
<keyword evidence="4" id="KW-0645">Protease</keyword>
<feature type="transmembrane region" description="Helical" evidence="2">
    <location>
        <begin position="219"/>
        <end position="240"/>
    </location>
</feature>
<feature type="transmembrane region" description="Helical" evidence="2">
    <location>
        <begin position="46"/>
        <end position="65"/>
    </location>
</feature>
<name>A0A9X1X490_9SPHI</name>
<organism evidence="4 5">
    <name type="scientific">Mucilaginibacter straminoryzae</name>
    <dbReference type="NCBI Taxonomy" id="2932774"/>
    <lineage>
        <taxon>Bacteria</taxon>
        <taxon>Pseudomonadati</taxon>
        <taxon>Bacteroidota</taxon>
        <taxon>Sphingobacteriia</taxon>
        <taxon>Sphingobacteriales</taxon>
        <taxon>Sphingobacteriaceae</taxon>
        <taxon>Mucilaginibacter</taxon>
    </lineage>
</organism>
<keyword evidence="2" id="KW-0812">Transmembrane</keyword>
<dbReference type="EC" id="3.4.24.-" evidence="4"/>
<proteinExistence type="predicted"/>
<keyword evidence="4" id="KW-0482">Metalloprotease</keyword>
<dbReference type="RefSeq" id="WP_245130510.1">
    <property type="nucleotide sequence ID" value="NZ_JALJEJ010000006.1"/>
</dbReference>
<feature type="domain" description="Peptidase M56" evidence="3">
    <location>
        <begin position="18"/>
        <end position="299"/>
    </location>
</feature>
<evidence type="ECO:0000313" key="4">
    <source>
        <dbReference type="EMBL" id="MCJ8210668.1"/>
    </source>
</evidence>
<dbReference type="PANTHER" id="PTHR34978">
    <property type="entry name" value="POSSIBLE SENSOR-TRANSDUCER PROTEIN BLAR"/>
    <property type="match status" value="1"/>
</dbReference>
<evidence type="ECO:0000313" key="5">
    <source>
        <dbReference type="Proteomes" id="UP001139450"/>
    </source>
</evidence>
<dbReference type="InterPro" id="IPR052173">
    <property type="entry name" value="Beta-lactam_resp_regulator"/>
</dbReference>
<dbReference type="Pfam" id="PF05569">
    <property type="entry name" value="Peptidase_M56"/>
    <property type="match status" value="1"/>
</dbReference>
<gene>
    <name evidence="4" type="ORF">MUY27_13205</name>
</gene>
<feature type="transmembrane region" description="Helical" evidence="2">
    <location>
        <begin position="179"/>
        <end position="199"/>
    </location>
</feature>
<keyword evidence="2" id="KW-0472">Membrane</keyword>
<evidence type="ECO:0000256" key="2">
    <source>
        <dbReference type="SAM" id="Phobius"/>
    </source>
</evidence>
<dbReference type="InterPro" id="IPR008756">
    <property type="entry name" value="Peptidase_M56"/>
</dbReference>
<keyword evidence="2" id="KW-1133">Transmembrane helix</keyword>
<feature type="compositionally biased region" description="Low complexity" evidence="1">
    <location>
        <begin position="358"/>
        <end position="376"/>
    </location>
</feature>
<accession>A0A9X1X490</accession>
<dbReference type="CDD" id="cd07341">
    <property type="entry name" value="M56_BlaR1_MecR1_like"/>
    <property type="match status" value="1"/>
</dbReference>
<dbReference type="GO" id="GO:0008237">
    <property type="term" value="F:metallopeptidase activity"/>
    <property type="evidence" value="ECO:0007669"/>
    <property type="project" value="UniProtKB-KW"/>
</dbReference>
<comment type="caution">
    <text evidence="4">The sequence shown here is derived from an EMBL/GenBank/DDBJ whole genome shotgun (WGS) entry which is preliminary data.</text>
</comment>
<feature type="transmembrane region" description="Helical" evidence="2">
    <location>
        <begin position="310"/>
        <end position="331"/>
    </location>
</feature>
<feature type="compositionally biased region" description="Basic and acidic residues" evidence="1">
    <location>
        <begin position="626"/>
        <end position="663"/>
    </location>
</feature>
<feature type="region of interest" description="Disordered" evidence="1">
    <location>
        <begin position="358"/>
        <end position="377"/>
    </location>
</feature>
<feature type="transmembrane region" description="Helical" evidence="2">
    <location>
        <begin position="12"/>
        <end position="34"/>
    </location>
</feature>
<dbReference type="PANTHER" id="PTHR34978:SF3">
    <property type="entry name" value="SLR0241 PROTEIN"/>
    <property type="match status" value="1"/>
</dbReference>